<evidence type="ECO:0000313" key="4">
    <source>
        <dbReference type="Proteomes" id="UP000177382"/>
    </source>
</evidence>
<name>A0A1F7XLU8_9BACT</name>
<keyword evidence="2" id="KW-0472">Membrane</keyword>
<organism evidence="3 4">
    <name type="scientific">Candidatus Woesebacteria bacterium RBG_16_42_24</name>
    <dbReference type="NCBI Taxonomy" id="1802485"/>
    <lineage>
        <taxon>Bacteria</taxon>
        <taxon>Candidatus Woeseibacteriota</taxon>
    </lineage>
</organism>
<dbReference type="AlphaFoldDB" id="A0A1F7XLU8"/>
<sequence>MRQKGITPVLILVVVSALILLGSAGAYYYLKMSGGSLYIPKTTTPTPLPPGETPISNYDDSGTLQSELDATQIDSAEGDIQELETSASSL</sequence>
<feature type="region of interest" description="Disordered" evidence="1">
    <location>
        <begin position="42"/>
        <end position="62"/>
    </location>
</feature>
<dbReference type="EMBL" id="MGFX01000001">
    <property type="protein sequence ID" value="OGM16034.1"/>
    <property type="molecule type" value="Genomic_DNA"/>
</dbReference>
<dbReference type="STRING" id="1802485.A2V97_04715"/>
<accession>A0A1F7XLU8</accession>
<dbReference type="Proteomes" id="UP000177382">
    <property type="component" value="Unassembled WGS sequence"/>
</dbReference>
<reference evidence="3 4" key="1">
    <citation type="journal article" date="2016" name="Nat. Commun.">
        <title>Thousands of microbial genomes shed light on interconnected biogeochemical processes in an aquifer system.</title>
        <authorList>
            <person name="Anantharaman K."/>
            <person name="Brown C.T."/>
            <person name="Hug L.A."/>
            <person name="Sharon I."/>
            <person name="Castelle C.J."/>
            <person name="Probst A.J."/>
            <person name="Thomas B.C."/>
            <person name="Singh A."/>
            <person name="Wilkins M.J."/>
            <person name="Karaoz U."/>
            <person name="Brodie E.L."/>
            <person name="Williams K.H."/>
            <person name="Hubbard S.S."/>
            <person name="Banfield J.F."/>
        </authorList>
    </citation>
    <scope>NUCLEOTIDE SEQUENCE [LARGE SCALE GENOMIC DNA]</scope>
</reference>
<proteinExistence type="predicted"/>
<protein>
    <submittedName>
        <fullName evidence="3">Uncharacterized protein</fullName>
    </submittedName>
</protein>
<keyword evidence="2" id="KW-1133">Transmembrane helix</keyword>
<comment type="caution">
    <text evidence="3">The sequence shown here is derived from an EMBL/GenBank/DDBJ whole genome shotgun (WGS) entry which is preliminary data.</text>
</comment>
<evidence type="ECO:0000256" key="2">
    <source>
        <dbReference type="SAM" id="Phobius"/>
    </source>
</evidence>
<gene>
    <name evidence="3" type="ORF">A2V97_04715</name>
</gene>
<evidence type="ECO:0000313" key="3">
    <source>
        <dbReference type="EMBL" id="OGM16034.1"/>
    </source>
</evidence>
<feature type="transmembrane region" description="Helical" evidence="2">
    <location>
        <begin position="6"/>
        <end position="30"/>
    </location>
</feature>
<evidence type="ECO:0000256" key="1">
    <source>
        <dbReference type="SAM" id="MobiDB-lite"/>
    </source>
</evidence>
<keyword evidence="2" id="KW-0812">Transmembrane</keyword>